<dbReference type="RefSeq" id="WP_150999323.1">
    <property type="nucleotide sequence ID" value="NZ_BPQY01000820.1"/>
</dbReference>
<evidence type="ECO:0000313" key="3">
    <source>
        <dbReference type="Proteomes" id="UP000474159"/>
    </source>
</evidence>
<name>A0A6L3T129_9HYPH</name>
<dbReference type="OrthoDB" id="7851676at2"/>
<comment type="caution">
    <text evidence="2">The sequence shown here is derived from an EMBL/GenBank/DDBJ whole genome shotgun (WGS) entry which is preliminary data.</text>
</comment>
<keyword evidence="3" id="KW-1185">Reference proteome</keyword>
<dbReference type="Proteomes" id="UP000474159">
    <property type="component" value="Unassembled WGS sequence"/>
</dbReference>
<organism evidence="2 3">
    <name type="scientific">Methylobacterium soli</name>
    <dbReference type="NCBI Taxonomy" id="553447"/>
    <lineage>
        <taxon>Bacteria</taxon>
        <taxon>Pseudomonadati</taxon>
        <taxon>Pseudomonadota</taxon>
        <taxon>Alphaproteobacteria</taxon>
        <taxon>Hyphomicrobiales</taxon>
        <taxon>Methylobacteriaceae</taxon>
        <taxon>Methylobacterium</taxon>
    </lineage>
</organism>
<feature type="domain" description="DUF4145" evidence="1">
    <location>
        <begin position="20"/>
        <end position="107"/>
    </location>
</feature>
<gene>
    <name evidence="2" type="ORF">F6X53_08220</name>
</gene>
<dbReference type="AlphaFoldDB" id="A0A6L3T129"/>
<evidence type="ECO:0000259" key="1">
    <source>
        <dbReference type="Pfam" id="PF13643"/>
    </source>
</evidence>
<dbReference type="EMBL" id="VZZK01000006">
    <property type="protein sequence ID" value="KAB1080191.1"/>
    <property type="molecule type" value="Genomic_DNA"/>
</dbReference>
<reference evidence="2 3" key="1">
    <citation type="submission" date="2019-09" db="EMBL/GenBank/DDBJ databases">
        <title>YIM 48816 draft genome.</title>
        <authorList>
            <person name="Jiang L."/>
        </authorList>
    </citation>
    <scope>NUCLEOTIDE SEQUENCE [LARGE SCALE GENOMIC DNA]</scope>
    <source>
        <strain evidence="2 3">YIM 48816</strain>
    </source>
</reference>
<dbReference type="Pfam" id="PF13643">
    <property type="entry name" value="DUF4145"/>
    <property type="match status" value="1"/>
</dbReference>
<evidence type="ECO:0000313" key="2">
    <source>
        <dbReference type="EMBL" id="KAB1080191.1"/>
    </source>
</evidence>
<protein>
    <submittedName>
        <fullName evidence="2">DUF4145 domain-containing protein</fullName>
    </submittedName>
</protein>
<sequence length="141" mass="15706">MSDAGIDAEQVGKLDEALIELYGALNNDLYILAGIGIRTSFDVASNLLEIDSNLSFQKKLEELEKRGRIGPQDKARLNSLVEAGNASAHRDWKPSADDLNTMMDALEYFVHETFVIPTRKSRVDAKLKKMNEIAPSRQAKK</sequence>
<accession>A0A6L3T129</accession>
<proteinExistence type="predicted"/>
<dbReference type="InterPro" id="IPR025285">
    <property type="entry name" value="DUF4145"/>
</dbReference>